<dbReference type="Proteomes" id="UP000008680">
    <property type="component" value="Chromosome"/>
</dbReference>
<keyword evidence="4" id="KW-0255">Endonuclease</keyword>
<dbReference type="PANTHER" id="PTHR35579">
    <property type="entry name" value="CRISPR SYSTEM CMS ENDORIBONUCLEASE CSM3"/>
    <property type="match status" value="1"/>
</dbReference>
<name>D3E3C0_METRM</name>
<dbReference type="GO" id="GO:0003723">
    <property type="term" value="F:RNA binding"/>
    <property type="evidence" value="ECO:0007669"/>
    <property type="project" value="UniProtKB-KW"/>
</dbReference>
<dbReference type="KEGG" id="mru:mru_1181"/>
<dbReference type="InterPro" id="IPR005537">
    <property type="entry name" value="RAMP_III_fam"/>
</dbReference>
<organism evidence="10 11">
    <name type="scientific">Methanobrevibacter ruminantium (strain ATCC 35063 / DSM 1093 / JCM 13430 / OCM 146 / M1)</name>
    <name type="common">Methanobacterium ruminantium</name>
    <dbReference type="NCBI Taxonomy" id="634498"/>
    <lineage>
        <taxon>Archaea</taxon>
        <taxon>Methanobacteriati</taxon>
        <taxon>Methanobacteriota</taxon>
        <taxon>Methanomada group</taxon>
        <taxon>Methanobacteria</taxon>
        <taxon>Methanobacteriales</taxon>
        <taxon>Methanobacteriaceae</taxon>
        <taxon>Methanobrevibacter</taxon>
    </lineage>
</organism>
<comment type="similarity">
    <text evidence="1">Belongs to the CRISPR-associated Csm3 family.</text>
</comment>
<proteinExistence type="inferred from homology"/>
<evidence type="ECO:0000256" key="3">
    <source>
        <dbReference type="ARBA" id="ARBA00022722"/>
    </source>
</evidence>
<dbReference type="Pfam" id="PF03787">
    <property type="entry name" value="RAMPs"/>
    <property type="match status" value="1"/>
</dbReference>
<evidence type="ECO:0000313" key="11">
    <source>
        <dbReference type="Proteomes" id="UP000008680"/>
    </source>
</evidence>
<evidence type="ECO:0000259" key="9">
    <source>
        <dbReference type="Pfam" id="PF03787"/>
    </source>
</evidence>
<dbReference type="HOGENOM" id="CLU_067743_0_0_2"/>
<keyword evidence="5" id="KW-0378">Hydrolase</keyword>
<keyword evidence="3" id="KW-0540">Nuclease</keyword>
<keyword evidence="6" id="KW-0694">RNA-binding</keyword>
<evidence type="ECO:0000256" key="8">
    <source>
        <dbReference type="ARBA" id="ARBA00033183"/>
    </source>
</evidence>
<sequence>MENLEFQGNVIIKGKIVCDTGLHIGESNETLEIGGIDNMVMRDKKSNLPYIPGSSLKGKLRHQMELFNKDSVRYILDNPKGRNREYAPCNCGKCSVCKIFGFTNDEDGTYVGPTRIIVRDAFPDDETKEFWESSEGVSRGAELKTENVIDRVKSTAMHPRPTERIPKDSKFDFEIVFGIYHDDDKENFKEIFTALKLLENNYLGGNGSRGYGKIHFEDLSYLIRNRSFYTDNAEEKVIELGVLSNLEDENLKIEL</sequence>
<dbReference type="eggNOG" id="arCOG02658">
    <property type="taxonomic scope" value="Archaea"/>
</dbReference>
<reference evidence="10 11" key="1">
    <citation type="journal article" date="2010" name="PLoS ONE">
        <title>The genome sequence of the rumen methanogen Methanobrevibacter ruminantium reveals new possibilities for controlling ruminant methane emissions.</title>
        <authorList>
            <person name="Leahy S.C."/>
            <person name="Kelly W.J."/>
            <person name="Altermann E."/>
            <person name="Ronimus R.S."/>
            <person name="Yeoman C.J."/>
            <person name="Pacheco D.M."/>
            <person name="Li D."/>
            <person name="Kong Z."/>
            <person name="McTavish S."/>
            <person name="Sang C."/>
            <person name="Lambie S.C."/>
            <person name="Janssen P.H."/>
            <person name="Dey D."/>
            <person name="Attwood G.T."/>
        </authorList>
    </citation>
    <scope>NUCLEOTIDE SEQUENCE [LARGE SCALE GENOMIC DNA]</scope>
    <source>
        <strain evidence="11">ATCC 35063 / DSM 1093 / JCM 13430 / OCM 146 / M1</strain>
    </source>
</reference>
<dbReference type="GO" id="GO:0004519">
    <property type="term" value="F:endonuclease activity"/>
    <property type="evidence" value="ECO:0007669"/>
    <property type="project" value="UniProtKB-KW"/>
</dbReference>
<evidence type="ECO:0000256" key="2">
    <source>
        <dbReference type="ARBA" id="ARBA00022150"/>
    </source>
</evidence>
<evidence type="ECO:0000256" key="4">
    <source>
        <dbReference type="ARBA" id="ARBA00022759"/>
    </source>
</evidence>
<evidence type="ECO:0000256" key="1">
    <source>
        <dbReference type="ARBA" id="ARBA00006342"/>
    </source>
</evidence>
<dbReference type="PATRIC" id="fig|634498.28.peg.1182"/>
<dbReference type="NCBIfam" id="TIGR02582">
    <property type="entry name" value="cas7_TM1809"/>
    <property type="match status" value="1"/>
</dbReference>
<evidence type="ECO:0000313" key="10">
    <source>
        <dbReference type="EMBL" id="ADC47031.1"/>
    </source>
</evidence>
<dbReference type="GO" id="GO:0051607">
    <property type="term" value="P:defense response to virus"/>
    <property type="evidence" value="ECO:0007669"/>
    <property type="project" value="UniProtKB-KW"/>
</dbReference>
<dbReference type="GO" id="GO:0016787">
    <property type="term" value="F:hydrolase activity"/>
    <property type="evidence" value="ECO:0007669"/>
    <property type="project" value="UniProtKB-KW"/>
</dbReference>
<evidence type="ECO:0000256" key="5">
    <source>
        <dbReference type="ARBA" id="ARBA00022801"/>
    </source>
</evidence>
<evidence type="ECO:0000256" key="6">
    <source>
        <dbReference type="ARBA" id="ARBA00022884"/>
    </source>
</evidence>
<dbReference type="STRING" id="634498.mru_1181"/>
<evidence type="ECO:0000256" key="7">
    <source>
        <dbReference type="ARBA" id="ARBA00023118"/>
    </source>
</evidence>
<dbReference type="GeneID" id="8770832"/>
<gene>
    <name evidence="10" type="ordered locus">mru_1181</name>
</gene>
<dbReference type="InterPro" id="IPR052216">
    <property type="entry name" value="CRISPR_Csm3_endoribonuclease"/>
</dbReference>
<dbReference type="AlphaFoldDB" id="D3E3C0"/>
<accession>D3E3C0</accession>
<dbReference type="PANTHER" id="PTHR35579:SF3">
    <property type="entry name" value="CRISPR SYSTEM CMS ENDORIBONUCLEASE CSM3"/>
    <property type="match status" value="1"/>
</dbReference>
<keyword evidence="11" id="KW-1185">Reference proteome</keyword>
<dbReference type="OrthoDB" id="44077at2157"/>
<keyword evidence="7" id="KW-0051">Antiviral defense</keyword>
<protein>
    <recommendedName>
        <fullName evidence="2">CRISPR system Cms endoribonuclease Csm3</fullName>
    </recommendedName>
    <alternativeName>
        <fullName evidence="8">CRISPR type III A-associated RAMP protein Csm3</fullName>
    </alternativeName>
</protein>
<feature type="domain" description="CRISPR type III-associated protein" evidence="9">
    <location>
        <begin position="15"/>
        <end position="214"/>
    </location>
</feature>
<dbReference type="EMBL" id="CP001719">
    <property type="protein sequence ID" value="ADC47031.1"/>
    <property type="molecule type" value="Genomic_DNA"/>
</dbReference>
<dbReference type="InterPro" id="IPR013412">
    <property type="entry name" value="CRISPR-assoc_RAMP_Csm3"/>
</dbReference>
<dbReference type="RefSeq" id="WP_012955980.1">
    <property type="nucleotide sequence ID" value="NC_013790.1"/>
</dbReference>